<evidence type="ECO:0000256" key="6">
    <source>
        <dbReference type="ARBA" id="ARBA00022917"/>
    </source>
</evidence>
<evidence type="ECO:0000256" key="3">
    <source>
        <dbReference type="ARBA" id="ARBA00022598"/>
    </source>
</evidence>
<dbReference type="GO" id="GO:0000049">
    <property type="term" value="F:tRNA binding"/>
    <property type="evidence" value="ECO:0007669"/>
    <property type="project" value="InterPro"/>
</dbReference>
<feature type="domain" description="Methionyl/Valyl/Leucyl/Isoleucyl-tRNA synthetase anticodon-binding" evidence="12">
    <location>
        <begin position="860"/>
        <end position="1013"/>
    </location>
</feature>
<reference evidence="13 14" key="2">
    <citation type="journal article" date="2015" name="Eukaryot. Cell">
        <title>Genetic mapping reveals that sinefungin resistance in Toxoplasma gondii is controlled by a putative amino acid transporter locus that can be used as a negative selectable marker.</title>
        <authorList>
            <person name="Behnke M.S."/>
            <person name="Khan A."/>
            <person name="Sibley L.D."/>
        </authorList>
    </citation>
    <scope>NUCLEOTIDE SEQUENCE [LARGE SCALE GENOMIC DNA]</scope>
    <source>
        <strain evidence="13 14">VAND</strain>
    </source>
</reference>
<dbReference type="PANTHER" id="PTHR42780:SF1">
    <property type="entry name" value="ISOLEUCINE--TRNA LIGASE, CYTOPLASMIC"/>
    <property type="match status" value="1"/>
</dbReference>
<sequence length="1242" mass="141368">MVLLLPRTSFRNPATAAICFIPEFRFLSSQAHQLKFFRIPGDQRTSLPSSQGLVSSSQWVLPRYSALSSASLAVISASKSAAPRLLQYRPSARFSSRLSVVSRGLSFLRTPNGSASSPLPSSVNSGPTVENFRAKSDATMASPCATTFEPLPERPDFPKEEERILAEWKDRNTFKRSVELSKGKPIFTFYDGPPFATGLPHYGHILAGTIKDVVTRYAHQTGHYVDRRFGWDCHGLPVEFEIDKSLGITSRHEIVEMGIDKYNDKCRSIVMRYASEWRSVIERMGRWIDFDNDYKTLDTRFMESVWWVFKQLFDKGLVYRANKIMPFSTACSTPLSNFEANQNYKDVKDPSIVIAFSCVEENGGVPLEFLAWTTTPWTLPSNLALCVNPELTYIQIRNKETKKDWVLCESRLDWLLKQLKMDLAKDFEVVDRFPGAALKGKKYQPLFDFFNKEPRKDENIVTFRGTAFRVVADAYVSDDSGTGIVHCAPAFGEDDFRVCMEQGIIVQGGQLPCPVDDNGVMTAEVGPELSNLYIKEADKVVKKLLKAADRLVVNADCVHAYPHCWRSDTPLIYRAVPSWFVRVEHMRERLVEANEQTYWVPSFVKEKRFKNWLAEARDWCVSRNRFWGTPIPLWTSEDFSQIVCIGSLEELHKYTDKRLTDIHRHFIDDITIPDPRGPSFPPLRRVPEVFDCWFESGSMPYGQIHYPFENAETFEKGFPADFIAEGLDQTRGWFYTLMVISTALFDRPPFQNLIVNGLVLAADGRKMSKRLKNYPDPTEVVHAHGADALRVYLVNSPVVKAEALRFRIEGVKDVVKDVFLPWFHACRFLIQEVIRYESAGDRKFEPCKASALISKGNSMDRWIISSTQSLVKFFHQEMKAYRLYTVVPRLLHFLDQLTNWYVRLNRDRMRGTMGEEEAATSLQTLFDVLLTTVLCLAPLTPFMSELLYRNLKRALPESHPLLAESVHFLTIPEAAEDALDSTIERQMGRMQTVINLGRAMRERQRVPVKTPVRCLTVFHADTEYNSDIRELEAYVKEELNVLDLNVSSDMSGIQLSATPNFKTLGARLGKDMRAVQEAVKNLSHAELVAFEKTARLEVLGGKYVLGADDLALRRTLNTGDKADPNLVVEGDNSVVVLMDFTLDDSLQRKALAREVANRVQKLRKQHNLSQTDDVKMHAFSEDSEFQAMLQEESAYICACLRRGLHLENPLGEANGVEKSHQTVCREVLEVGGKPLTIHFLRQ</sequence>
<dbReference type="FunFam" id="3.40.50.620:FF:000133">
    <property type="entry name" value="Isoleucyl-tRNA synthetase, cytoplasmic"/>
    <property type="match status" value="1"/>
</dbReference>
<dbReference type="InterPro" id="IPR033709">
    <property type="entry name" value="Anticodon_Ile_ABEc"/>
</dbReference>
<evidence type="ECO:0000256" key="1">
    <source>
        <dbReference type="ARBA" id="ARBA00005594"/>
    </source>
</evidence>
<dbReference type="PROSITE" id="PS00178">
    <property type="entry name" value="AA_TRNA_LIGASE_I"/>
    <property type="match status" value="1"/>
</dbReference>
<dbReference type="InterPro" id="IPR002300">
    <property type="entry name" value="aa-tRNA-synth_Ia"/>
</dbReference>
<dbReference type="SUPFAM" id="SSF50677">
    <property type="entry name" value="ValRS/IleRS/LeuRS editing domain"/>
    <property type="match status" value="1"/>
</dbReference>
<evidence type="ECO:0000256" key="9">
    <source>
        <dbReference type="ARBA" id="ARBA00048359"/>
    </source>
</evidence>
<dbReference type="Proteomes" id="UP000028840">
    <property type="component" value="Unassembled WGS sequence"/>
</dbReference>
<evidence type="ECO:0000313" key="14">
    <source>
        <dbReference type="Proteomes" id="UP000028840"/>
    </source>
</evidence>
<dbReference type="InterPro" id="IPR023586">
    <property type="entry name" value="Ile-tRNA-ligase_type2"/>
</dbReference>
<dbReference type="Pfam" id="PF19302">
    <property type="entry name" value="DUF5915"/>
    <property type="match status" value="1"/>
</dbReference>
<evidence type="ECO:0000313" key="13">
    <source>
        <dbReference type="EMBL" id="KFH05738.1"/>
    </source>
</evidence>
<reference evidence="13 14" key="1">
    <citation type="submission" date="2014-08" db="EMBL/GenBank/DDBJ databases">
        <authorList>
            <person name="Sibley D."/>
            <person name="Venepally P."/>
            <person name="Karamycheva S."/>
            <person name="Hadjithomas M."/>
            <person name="Khan A."/>
            <person name="Brunk B."/>
            <person name="Roos D."/>
            <person name="Caler E."/>
            <person name="Lorenzi H."/>
        </authorList>
    </citation>
    <scope>NUCLEOTIDE SEQUENCE [LARGE SCALE GENOMIC DNA]</scope>
    <source>
        <strain evidence="13 14">VAND</strain>
    </source>
</reference>
<comment type="catalytic activity">
    <reaction evidence="9">
        <text>tRNA(Ile) + L-isoleucine + ATP = L-isoleucyl-tRNA(Ile) + AMP + diphosphate</text>
        <dbReference type="Rhea" id="RHEA:11060"/>
        <dbReference type="Rhea" id="RHEA-COMP:9666"/>
        <dbReference type="Rhea" id="RHEA-COMP:9695"/>
        <dbReference type="ChEBI" id="CHEBI:30616"/>
        <dbReference type="ChEBI" id="CHEBI:33019"/>
        <dbReference type="ChEBI" id="CHEBI:58045"/>
        <dbReference type="ChEBI" id="CHEBI:78442"/>
        <dbReference type="ChEBI" id="CHEBI:78528"/>
        <dbReference type="ChEBI" id="CHEBI:456215"/>
        <dbReference type="EC" id="6.1.1.5"/>
    </reaction>
</comment>
<dbReference type="SUPFAM" id="SSF47323">
    <property type="entry name" value="Anticodon-binding domain of a subclass of class I aminoacyl-tRNA synthetases"/>
    <property type="match status" value="1"/>
</dbReference>
<gene>
    <name evidence="13" type="ORF">TGVAND_207640</name>
</gene>
<dbReference type="CDD" id="cd00818">
    <property type="entry name" value="IleRS_core"/>
    <property type="match status" value="1"/>
</dbReference>
<evidence type="ECO:0000259" key="12">
    <source>
        <dbReference type="Pfam" id="PF08264"/>
    </source>
</evidence>
<accession>A0A086PZF6</accession>
<dbReference type="VEuPathDB" id="ToxoDB:TGVAND_207640"/>
<dbReference type="Pfam" id="PF08264">
    <property type="entry name" value="Anticodon_1"/>
    <property type="match status" value="1"/>
</dbReference>
<dbReference type="EMBL" id="AEYJ02000974">
    <property type="protein sequence ID" value="KFH05738.1"/>
    <property type="molecule type" value="Genomic_DNA"/>
</dbReference>
<evidence type="ECO:0000256" key="4">
    <source>
        <dbReference type="ARBA" id="ARBA00022741"/>
    </source>
</evidence>
<dbReference type="GO" id="GO:0006428">
    <property type="term" value="P:isoleucyl-tRNA aminoacylation"/>
    <property type="evidence" value="ECO:0007669"/>
    <property type="project" value="InterPro"/>
</dbReference>
<protein>
    <recommendedName>
        <fullName evidence="2">isoleucine--tRNA ligase</fullName>
        <ecNumber evidence="2">6.1.1.5</ecNumber>
    </recommendedName>
    <alternativeName>
        <fullName evidence="8">Isoleucyl-tRNA synthetase</fullName>
    </alternativeName>
</protein>
<comment type="caution">
    <text evidence="13">The sequence shown here is derived from an EMBL/GenBank/DDBJ whole genome shotgun (WGS) entry which is preliminary data.</text>
</comment>
<keyword evidence="4 10" id="KW-0547">Nucleotide-binding</keyword>
<dbReference type="FunFam" id="1.10.730.10:FF:000004">
    <property type="entry name" value="Isoleucyl-tRNA synthetase, cytoplasmic"/>
    <property type="match status" value="1"/>
</dbReference>
<dbReference type="HAMAP" id="MF_02003">
    <property type="entry name" value="Ile_tRNA_synth_type2"/>
    <property type="match status" value="1"/>
</dbReference>
<dbReference type="SUPFAM" id="SSF52374">
    <property type="entry name" value="Nucleotidylyl transferase"/>
    <property type="match status" value="1"/>
</dbReference>
<dbReference type="GO" id="GO:0002161">
    <property type="term" value="F:aminoacyl-tRNA deacylase activity"/>
    <property type="evidence" value="ECO:0007669"/>
    <property type="project" value="InterPro"/>
</dbReference>
<evidence type="ECO:0000256" key="7">
    <source>
        <dbReference type="ARBA" id="ARBA00023146"/>
    </source>
</evidence>
<proteinExistence type="inferred from homology"/>
<dbReference type="GO" id="GO:0005524">
    <property type="term" value="F:ATP binding"/>
    <property type="evidence" value="ECO:0007669"/>
    <property type="project" value="UniProtKB-KW"/>
</dbReference>
<dbReference type="Gene3D" id="1.10.730.10">
    <property type="entry name" value="Isoleucyl-tRNA Synthetase, Domain 1"/>
    <property type="match status" value="1"/>
</dbReference>
<dbReference type="EC" id="6.1.1.5" evidence="2"/>
<evidence type="ECO:0000256" key="8">
    <source>
        <dbReference type="ARBA" id="ARBA00032665"/>
    </source>
</evidence>
<dbReference type="InterPro" id="IPR002301">
    <property type="entry name" value="Ile-tRNA-ligase"/>
</dbReference>
<dbReference type="CDD" id="cd07961">
    <property type="entry name" value="Anticodon_Ia_Ile_ABEc"/>
    <property type="match status" value="1"/>
</dbReference>
<dbReference type="InterPro" id="IPR014729">
    <property type="entry name" value="Rossmann-like_a/b/a_fold"/>
</dbReference>
<dbReference type="Gene3D" id="3.40.50.620">
    <property type="entry name" value="HUPs"/>
    <property type="match status" value="2"/>
</dbReference>
<feature type="domain" description="Aminoacyl-tRNA synthetase class Ia" evidence="11">
    <location>
        <begin position="164"/>
        <end position="804"/>
    </location>
</feature>
<evidence type="ECO:0000256" key="5">
    <source>
        <dbReference type="ARBA" id="ARBA00022840"/>
    </source>
</evidence>
<keyword evidence="5 10" id="KW-0067">ATP-binding</keyword>
<dbReference type="InterPro" id="IPR009008">
    <property type="entry name" value="Val/Leu/Ile-tRNA-synth_edit"/>
</dbReference>
<organism evidence="13 14">
    <name type="scientific">Toxoplasma gondii VAND</name>
    <dbReference type="NCBI Taxonomy" id="933077"/>
    <lineage>
        <taxon>Eukaryota</taxon>
        <taxon>Sar</taxon>
        <taxon>Alveolata</taxon>
        <taxon>Apicomplexa</taxon>
        <taxon>Conoidasida</taxon>
        <taxon>Coccidia</taxon>
        <taxon>Eucoccidiorida</taxon>
        <taxon>Eimeriorina</taxon>
        <taxon>Sarcocystidae</taxon>
        <taxon>Toxoplasma</taxon>
    </lineage>
</organism>
<dbReference type="NCBIfam" id="TIGR00392">
    <property type="entry name" value="ileS"/>
    <property type="match status" value="1"/>
</dbReference>
<dbReference type="InterPro" id="IPR009080">
    <property type="entry name" value="tRNAsynth_Ia_anticodon-bd"/>
</dbReference>
<dbReference type="FunFam" id="3.40.50.620:FF:000023">
    <property type="entry name" value="Isoleucyl-tRNA synthetase,cytoplasmic"/>
    <property type="match status" value="1"/>
</dbReference>
<comment type="similarity">
    <text evidence="1 10">Belongs to the class-I aminoacyl-tRNA synthetase family.</text>
</comment>
<keyword evidence="7 10" id="KW-0030">Aminoacyl-tRNA synthetase</keyword>
<evidence type="ECO:0000256" key="2">
    <source>
        <dbReference type="ARBA" id="ARBA00013165"/>
    </source>
</evidence>
<dbReference type="InterPro" id="IPR001412">
    <property type="entry name" value="aa-tRNA-synth_I_CS"/>
</dbReference>
<dbReference type="PRINTS" id="PR00984">
    <property type="entry name" value="TRNASYNTHILE"/>
</dbReference>
<evidence type="ECO:0000256" key="10">
    <source>
        <dbReference type="RuleBase" id="RU363035"/>
    </source>
</evidence>
<dbReference type="GO" id="GO:0004822">
    <property type="term" value="F:isoleucine-tRNA ligase activity"/>
    <property type="evidence" value="ECO:0007669"/>
    <property type="project" value="UniProtKB-EC"/>
</dbReference>
<dbReference type="OrthoDB" id="1706657at2759"/>
<evidence type="ECO:0000259" key="11">
    <source>
        <dbReference type="Pfam" id="PF00133"/>
    </source>
</evidence>
<name>A0A086PZF6_TOXGO</name>
<dbReference type="Pfam" id="PF00133">
    <property type="entry name" value="tRNA-synt_1"/>
    <property type="match status" value="1"/>
</dbReference>
<dbReference type="InterPro" id="IPR013155">
    <property type="entry name" value="M/V/L/I-tRNA-synth_anticd-bd"/>
</dbReference>
<dbReference type="AlphaFoldDB" id="A0A086PZF6"/>
<dbReference type="Gene3D" id="3.90.740.10">
    <property type="entry name" value="Valyl/Leucyl/Isoleucyl-tRNA synthetase, editing domain"/>
    <property type="match status" value="1"/>
</dbReference>
<keyword evidence="3 10" id="KW-0436">Ligase</keyword>
<dbReference type="PANTHER" id="PTHR42780">
    <property type="entry name" value="SOLEUCYL-TRNA SYNTHETASE"/>
    <property type="match status" value="1"/>
</dbReference>
<keyword evidence="6 10" id="KW-0648">Protein biosynthesis</keyword>